<evidence type="ECO:0000256" key="4">
    <source>
        <dbReference type="ARBA" id="ARBA00023163"/>
    </source>
</evidence>
<dbReference type="GO" id="GO:0003677">
    <property type="term" value="F:DNA binding"/>
    <property type="evidence" value="ECO:0007669"/>
    <property type="project" value="UniProtKB-KW"/>
</dbReference>
<keyword evidence="2" id="KW-0238">DNA-binding</keyword>
<comment type="caution">
    <text evidence="7">The sequence shown here is derived from an EMBL/GenBank/DDBJ whole genome shotgun (WGS) entry which is preliminary data.</text>
</comment>
<evidence type="ECO:0000256" key="5">
    <source>
        <dbReference type="ARBA" id="ARBA00023242"/>
    </source>
</evidence>
<evidence type="ECO:0000313" key="7">
    <source>
        <dbReference type="EMBL" id="KAL3519993.1"/>
    </source>
</evidence>
<dbReference type="InterPro" id="IPR057993">
    <property type="entry name" value="HD-Zip_IV_C"/>
</dbReference>
<reference evidence="7 8" key="1">
    <citation type="submission" date="2024-11" db="EMBL/GenBank/DDBJ databases">
        <title>A near-complete genome assembly of Cinchona calisaya.</title>
        <authorList>
            <person name="Lian D.C."/>
            <person name="Zhao X.W."/>
            <person name="Wei L."/>
        </authorList>
    </citation>
    <scope>NUCLEOTIDE SEQUENCE [LARGE SCALE GENOMIC DNA]</scope>
    <source>
        <tissue evidence="7">Nenye</tissue>
    </source>
</reference>
<dbReference type="InterPro" id="IPR002913">
    <property type="entry name" value="START_lipid-bd_dom"/>
</dbReference>
<sequence length="246" mass="27817">MEELIKMVQIEFPLWISTMDDRKYFLNKDAYYNMLSKVIELKPAGFNIEASKETDIALMNCINLVEVFMDMDKWFSIFANIISRGLVLEITWVEHVILQDEGDNYFGKLFVELSLAFGAQKWLSILARQCERLTGEMKLNFSLDDIDTVLITPEGRKNILKVANSSQGNMLKLQKCFTHPIDSYIVYALVDEVSINLLLDGGNPNHVALLPSGFTIYPCGPIPTLNYDTTADKVARNVGSLVTVAF</sequence>
<dbReference type="PROSITE" id="PS50848">
    <property type="entry name" value="START"/>
    <property type="match status" value="1"/>
</dbReference>
<protein>
    <recommendedName>
        <fullName evidence="6">START domain-containing protein</fullName>
    </recommendedName>
</protein>
<keyword evidence="4" id="KW-0804">Transcription</keyword>
<proteinExistence type="predicted"/>
<keyword evidence="5" id="KW-0539">Nucleus</keyword>
<dbReference type="PANTHER" id="PTHR45654:SF77">
    <property type="entry name" value="HOMEOBOX-LEUCINE ZIPPER PROTEIN MERISTEM L1"/>
    <property type="match status" value="1"/>
</dbReference>
<dbReference type="Pfam" id="PF25797">
    <property type="entry name" value="PDF2_C"/>
    <property type="match status" value="1"/>
</dbReference>
<feature type="domain" description="START" evidence="6">
    <location>
        <begin position="1"/>
        <end position="89"/>
    </location>
</feature>
<evidence type="ECO:0000256" key="1">
    <source>
        <dbReference type="ARBA" id="ARBA00023015"/>
    </source>
</evidence>
<evidence type="ECO:0000259" key="6">
    <source>
        <dbReference type="PROSITE" id="PS50848"/>
    </source>
</evidence>
<evidence type="ECO:0000256" key="2">
    <source>
        <dbReference type="ARBA" id="ARBA00023125"/>
    </source>
</evidence>
<organism evidence="7 8">
    <name type="scientific">Cinchona calisaya</name>
    <dbReference type="NCBI Taxonomy" id="153742"/>
    <lineage>
        <taxon>Eukaryota</taxon>
        <taxon>Viridiplantae</taxon>
        <taxon>Streptophyta</taxon>
        <taxon>Embryophyta</taxon>
        <taxon>Tracheophyta</taxon>
        <taxon>Spermatophyta</taxon>
        <taxon>Magnoliopsida</taxon>
        <taxon>eudicotyledons</taxon>
        <taxon>Gunneridae</taxon>
        <taxon>Pentapetalae</taxon>
        <taxon>asterids</taxon>
        <taxon>lamiids</taxon>
        <taxon>Gentianales</taxon>
        <taxon>Rubiaceae</taxon>
        <taxon>Cinchonoideae</taxon>
        <taxon>Cinchoneae</taxon>
        <taxon>Cinchona</taxon>
    </lineage>
</organism>
<gene>
    <name evidence="7" type="ORF">ACH5RR_018142</name>
</gene>
<name>A0ABD2ZQN9_9GENT</name>
<evidence type="ECO:0000256" key="3">
    <source>
        <dbReference type="ARBA" id="ARBA00023155"/>
    </source>
</evidence>
<evidence type="ECO:0000313" key="8">
    <source>
        <dbReference type="Proteomes" id="UP001630127"/>
    </source>
</evidence>
<keyword evidence="8" id="KW-1185">Reference proteome</keyword>
<dbReference type="EMBL" id="JBJUIK010000008">
    <property type="protein sequence ID" value="KAL3519993.1"/>
    <property type="molecule type" value="Genomic_DNA"/>
</dbReference>
<dbReference type="PANTHER" id="PTHR45654">
    <property type="entry name" value="HOMEOBOX-LEUCINE ZIPPER PROTEIN MERISTEM L1"/>
    <property type="match status" value="1"/>
</dbReference>
<dbReference type="AlphaFoldDB" id="A0ABD2ZQN9"/>
<dbReference type="InterPro" id="IPR042160">
    <property type="entry name" value="HD-Zip_IV"/>
</dbReference>
<accession>A0ABD2ZQN9</accession>
<keyword evidence="3" id="KW-0371">Homeobox</keyword>
<dbReference type="Proteomes" id="UP001630127">
    <property type="component" value="Unassembled WGS sequence"/>
</dbReference>
<keyword evidence="1" id="KW-0805">Transcription regulation</keyword>